<protein>
    <submittedName>
        <fullName evidence="2">Uncharacterized protein</fullName>
    </submittedName>
</protein>
<keyword evidence="3" id="KW-1185">Reference proteome</keyword>
<dbReference type="HOGENOM" id="CLU_891295_0_0_1"/>
<reference evidence="2 3" key="1">
    <citation type="submission" date="2014-04" db="EMBL/GenBank/DDBJ databases">
        <title>Evolutionary Origins and Diversification of the Mycorrhizal Mutualists.</title>
        <authorList>
            <consortium name="DOE Joint Genome Institute"/>
            <consortium name="Mycorrhizal Genomics Consortium"/>
            <person name="Kohler A."/>
            <person name="Kuo A."/>
            <person name="Nagy L.G."/>
            <person name="Floudas D."/>
            <person name="Copeland A."/>
            <person name="Barry K.W."/>
            <person name="Cichocki N."/>
            <person name="Veneault-Fourrey C."/>
            <person name="LaButti K."/>
            <person name="Lindquist E.A."/>
            <person name="Lipzen A."/>
            <person name="Lundell T."/>
            <person name="Morin E."/>
            <person name="Murat C."/>
            <person name="Riley R."/>
            <person name="Ohm R."/>
            <person name="Sun H."/>
            <person name="Tunlid A."/>
            <person name="Henrissat B."/>
            <person name="Grigoriev I.V."/>
            <person name="Hibbett D.S."/>
            <person name="Martin F."/>
        </authorList>
    </citation>
    <scope>NUCLEOTIDE SEQUENCE [LARGE SCALE GENOMIC DNA]</scope>
    <source>
        <strain evidence="2 3">Koide BX008</strain>
    </source>
</reference>
<evidence type="ECO:0000313" key="2">
    <source>
        <dbReference type="EMBL" id="KIL63375.1"/>
    </source>
</evidence>
<feature type="compositionally biased region" description="Acidic residues" evidence="1">
    <location>
        <begin position="135"/>
        <end position="144"/>
    </location>
</feature>
<proteinExistence type="predicted"/>
<evidence type="ECO:0000256" key="1">
    <source>
        <dbReference type="SAM" id="MobiDB-lite"/>
    </source>
</evidence>
<gene>
    <name evidence="2" type="ORF">M378DRAFT_164684</name>
</gene>
<feature type="region of interest" description="Disordered" evidence="1">
    <location>
        <begin position="1"/>
        <end position="32"/>
    </location>
</feature>
<dbReference type="STRING" id="946122.A0A0C2SJI9"/>
<organism evidence="2 3">
    <name type="scientific">Amanita muscaria (strain Koide BX008)</name>
    <dbReference type="NCBI Taxonomy" id="946122"/>
    <lineage>
        <taxon>Eukaryota</taxon>
        <taxon>Fungi</taxon>
        <taxon>Dikarya</taxon>
        <taxon>Basidiomycota</taxon>
        <taxon>Agaricomycotina</taxon>
        <taxon>Agaricomycetes</taxon>
        <taxon>Agaricomycetidae</taxon>
        <taxon>Agaricales</taxon>
        <taxon>Pluteineae</taxon>
        <taxon>Amanitaceae</taxon>
        <taxon>Amanita</taxon>
    </lineage>
</organism>
<feature type="region of interest" description="Disordered" evidence="1">
    <location>
        <begin position="128"/>
        <end position="157"/>
    </location>
</feature>
<accession>A0A0C2SJI9</accession>
<feature type="compositionally biased region" description="Polar residues" evidence="1">
    <location>
        <begin position="7"/>
        <end position="26"/>
    </location>
</feature>
<dbReference type="EMBL" id="KN818260">
    <property type="protein sequence ID" value="KIL63375.1"/>
    <property type="molecule type" value="Genomic_DNA"/>
</dbReference>
<evidence type="ECO:0000313" key="3">
    <source>
        <dbReference type="Proteomes" id="UP000054549"/>
    </source>
</evidence>
<feature type="compositionally biased region" description="Polar residues" evidence="1">
    <location>
        <begin position="96"/>
        <end position="105"/>
    </location>
</feature>
<dbReference type="OrthoDB" id="3018573at2759"/>
<dbReference type="InParanoid" id="A0A0C2SJI9"/>
<sequence>MPDFLLTGSQKLSPSQLPGDNTQLTPNRPRKTHRNDRIIELLRALPRADKIKRNNLINSRNLQREIARAYREANNMQEAVSSNESLITVPDEETAPASQERSPSRQAKAFVSDLSPNSAKSWMKSIFRKRHKESSDDDSSDEGSDVQKSKRHAAARNAEVAGTPGVVLPPGFSQYHHILFVNNVYMPLTLFTNLNLRHINRGPALTTTEISVCSTRGKIKSVKILDIAKFEALHGAEENLSYDQWSEAARNYVRFFKSLEHESQSKMSSRWDAHFGFFKAREDVYKDFKPILLLDIQMRKDYISQPFTFSDQYYVFELQKMIEDVQEQRLEEMFGALNAVSHREHSHRTRQRRRRKAS</sequence>
<dbReference type="AlphaFoldDB" id="A0A0C2SJI9"/>
<feature type="region of interest" description="Disordered" evidence="1">
    <location>
        <begin position="77"/>
        <end position="114"/>
    </location>
</feature>
<dbReference type="Proteomes" id="UP000054549">
    <property type="component" value="Unassembled WGS sequence"/>
</dbReference>
<name>A0A0C2SJI9_AMAMK</name>
<feature type="compositionally biased region" description="Polar residues" evidence="1">
    <location>
        <begin position="77"/>
        <end position="86"/>
    </location>
</feature>